<dbReference type="AlphaFoldDB" id="A0A4Y7PXE7"/>
<keyword evidence="2" id="KW-1133">Transmembrane helix</keyword>
<proteinExistence type="predicted"/>
<evidence type="ECO:0000256" key="2">
    <source>
        <dbReference type="SAM" id="Phobius"/>
    </source>
</evidence>
<gene>
    <name evidence="3" type="ORF">BD410DRAFT_791453</name>
</gene>
<protein>
    <submittedName>
        <fullName evidence="3">Uncharacterized protein</fullName>
    </submittedName>
</protein>
<evidence type="ECO:0000313" key="3">
    <source>
        <dbReference type="EMBL" id="TDL20074.1"/>
    </source>
</evidence>
<keyword evidence="4" id="KW-1185">Reference proteome</keyword>
<dbReference type="VEuPathDB" id="FungiDB:BD410DRAFT_791453"/>
<organism evidence="3 4">
    <name type="scientific">Rickenella mellea</name>
    <dbReference type="NCBI Taxonomy" id="50990"/>
    <lineage>
        <taxon>Eukaryota</taxon>
        <taxon>Fungi</taxon>
        <taxon>Dikarya</taxon>
        <taxon>Basidiomycota</taxon>
        <taxon>Agaricomycotina</taxon>
        <taxon>Agaricomycetes</taxon>
        <taxon>Hymenochaetales</taxon>
        <taxon>Rickenellaceae</taxon>
        <taxon>Rickenella</taxon>
    </lineage>
</organism>
<reference evidence="3 4" key="1">
    <citation type="submission" date="2018-06" db="EMBL/GenBank/DDBJ databases">
        <title>A transcriptomic atlas of mushroom development highlights an independent origin of complex multicellularity.</title>
        <authorList>
            <consortium name="DOE Joint Genome Institute"/>
            <person name="Krizsan K."/>
            <person name="Almasi E."/>
            <person name="Merenyi Z."/>
            <person name="Sahu N."/>
            <person name="Viragh M."/>
            <person name="Koszo T."/>
            <person name="Mondo S."/>
            <person name="Kiss B."/>
            <person name="Balint B."/>
            <person name="Kues U."/>
            <person name="Barry K."/>
            <person name="Hegedus J.C."/>
            <person name="Henrissat B."/>
            <person name="Johnson J."/>
            <person name="Lipzen A."/>
            <person name="Ohm R."/>
            <person name="Nagy I."/>
            <person name="Pangilinan J."/>
            <person name="Yan J."/>
            <person name="Xiong Y."/>
            <person name="Grigoriev I.V."/>
            <person name="Hibbett D.S."/>
            <person name="Nagy L.G."/>
        </authorList>
    </citation>
    <scope>NUCLEOTIDE SEQUENCE [LARGE SCALE GENOMIC DNA]</scope>
    <source>
        <strain evidence="3 4">SZMC22713</strain>
    </source>
</reference>
<feature type="region of interest" description="Disordered" evidence="1">
    <location>
        <begin position="122"/>
        <end position="143"/>
    </location>
</feature>
<evidence type="ECO:0000313" key="4">
    <source>
        <dbReference type="Proteomes" id="UP000294933"/>
    </source>
</evidence>
<keyword evidence="2" id="KW-0812">Transmembrane</keyword>
<keyword evidence="2" id="KW-0472">Membrane</keyword>
<sequence>MSLIHPGFPWRTARHRDLPHPTAARHSKSRRYAFRSLRNSNHQVFSLSGDRQAVEGPYGRRYAWRSLRHVFKFDSGRKQIVLRSVFVLTPALFVFMINLLYVVPNSHSFLAYSDHPIHMRYTQNTKTGGSRHERGWRTGKPPR</sequence>
<dbReference type="Proteomes" id="UP000294933">
    <property type="component" value="Unassembled WGS sequence"/>
</dbReference>
<feature type="transmembrane region" description="Helical" evidence="2">
    <location>
        <begin position="80"/>
        <end position="103"/>
    </location>
</feature>
<name>A0A4Y7PXE7_9AGAM</name>
<accession>A0A4Y7PXE7</accession>
<dbReference type="EMBL" id="ML170191">
    <property type="protein sequence ID" value="TDL20074.1"/>
    <property type="molecule type" value="Genomic_DNA"/>
</dbReference>
<evidence type="ECO:0000256" key="1">
    <source>
        <dbReference type="SAM" id="MobiDB-lite"/>
    </source>
</evidence>